<dbReference type="Pfam" id="PF03548">
    <property type="entry name" value="LolA"/>
    <property type="match status" value="1"/>
</dbReference>
<comment type="similarity">
    <text evidence="2 10">Belongs to the LolA family.</text>
</comment>
<evidence type="ECO:0000256" key="1">
    <source>
        <dbReference type="ARBA" id="ARBA00004418"/>
    </source>
</evidence>
<protein>
    <recommendedName>
        <fullName evidence="4 10">Outer-membrane lipoprotein carrier protein</fullName>
    </recommendedName>
</protein>
<dbReference type="AlphaFoldDB" id="A0A318JFC8"/>
<dbReference type="NCBIfam" id="TIGR00547">
    <property type="entry name" value="lolA"/>
    <property type="match status" value="1"/>
</dbReference>
<dbReference type="Proteomes" id="UP000248395">
    <property type="component" value="Unassembled WGS sequence"/>
</dbReference>
<reference evidence="11 12" key="1">
    <citation type="submission" date="2018-05" db="EMBL/GenBank/DDBJ databases">
        <title>Genomic Encyclopedia of Type Strains, Phase IV (KMG-IV): sequencing the most valuable type-strain genomes for metagenomic binning, comparative biology and taxonomic classification.</title>
        <authorList>
            <person name="Goeker M."/>
        </authorList>
    </citation>
    <scope>NUCLEOTIDE SEQUENCE [LARGE SCALE GENOMIC DNA]</scope>
    <source>
        <strain evidence="11 12">DSM 25134</strain>
    </source>
</reference>
<evidence type="ECO:0000256" key="7">
    <source>
        <dbReference type="ARBA" id="ARBA00022764"/>
    </source>
</evidence>
<evidence type="ECO:0000256" key="6">
    <source>
        <dbReference type="ARBA" id="ARBA00022729"/>
    </source>
</evidence>
<keyword evidence="5 10" id="KW-0813">Transport</keyword>
<comment type="caution">
    <text evidence="11">The sequence shown here is derived from an EMBL/GenBank/DDBJ whole genome shotgun (WGS) entry which is preliminary data.</text>
</comment>
<evidence type="ECO:0000313" key="11">
    <source>
        <dbReference type="EMBL" id="PXX45754.1"/>
    </source>
</evidence>
<dbReference type="InterPro" id="IPR029046">
    <property type="entry name" value="LolA/LolB/LppX"/>
</dbReference>
<evidence type="ECO:0000256" key="5">
    <source>
        <dbReference type="ARBA" id="ARBA00022448"/>
    </source>
</evidence>
<dbReference type="GO" id="GO:0042597">
    <property type="term" value="C:periplasmic space"/>
    <property type="evidence" value="ECO:0007669"/>
    <property type="project" value="UniProtKB-SubCell"/>
</dbReference>
<evidence type="ECO:0000313" key="12">
    <source>
        <dbReference type="Proteomes" id="UP000248395"/>
    </source>
</evidence>
<comment type="subcellular location">
    <subcellularLocation>
        <location evidence="1 10">Periplasm</location>
    </subcellularLocation>
</comment>
<dbReference type="SUPFAM" id="SSF89392">
    <property type="entry name" value="Prokaryotic lipoproteins and lipoprotein localization factors"/>
    <property type="match status" value="1"/>
</dbReference>
<dbReference type="GO" id="GO:0044874">
    <property type="term" value="P:lipoprotein localization to outer membrane"/>
    <property type="evidence" value="ECO:0007669"/>
    <property type="project" value="UniProtKB-UniRule"/>
</dbReference>
<keyword evidence="12" id="KW-1185">Reference proteome</keyword>
<dbReference type="PANTHER" id="PTHR35869">
    <property type="entry name" value="OUTER-MEMBRANE LIPOPROTEIN CARRIER PROTEIN"/>
    <property type="match status" value="1"/>
</dbReference>
<dbReference type="PANTHER" id="PTHR35869:SF1">
    <property type="entry name" value="OUTER-MEMBRANE LIPOPROTEIN CARRIER PROTEIN"/>
    <property type="match status" value="1"/>
</dbReference>
<dbReference type="CDD" id="cd16325">
    <property type="entry name" value="LolA"/>
    <property type="match status" value="1"/>
</dbReference>
<name>A0A318JFC8_9NEIS</name>
<evidence type="ECO:0000256" key="2">
    <source>
        <dbReference type="ARBA" id="ARBA00007615"/>
    </source>
</evidence>
<dbReference type="InterPro" id="IPR004564">
    <property type="entry name" value="OM_lipoprot_carrier_LolA-like"/>
</dbReference>
<accession>A0A318JFC8</accession>
<keyword evidence="7 10" id="KW-0574">Periplasm</keyword>
<sequence precursor="true">MKKIALALLATLLSLPVHASAIAQLKAFVSDTKTLSASFNQLVSSKNKHEEASGTLEISRPGKFRWSYNKPYEQLIVGDGKTLWIYDKDLAQVTRKNLDGALGSSPAALLAGNNAIERDYVLKEAGKQGEVEWLSASPKKADNTFNAIRMGFSNKMLVEMELTDSFGNNTRIRFSAQQKNPALAASHFSFSAPKGVDVVSGD</sequence>
<keyword evidence="6 10" id="KW-0732">Signal</keyword>
<evidence type="ECO:0000256" key="9">
    <source>
        <dbReference type="ARBA" id="ARBA00023186"/>
    </source>
</evidence>
<keyword evidence="11" id="KW-0449">Lipoprotein</keyword>
<comment type="function">
    <text evidence="10">Participates in the translocation of lipoproteins from the inner membrane to the outer membrane. Only forms a complex with a lipoprotein if the residue after the N-terminal Cys is not an aspartate (The Asp acts as a targeting signal to indicate that the lipoprotein should stay in the inner membrane).</text>
</comment>
<proteinExistence type="inferred from homology"/>
<dbReference type="Gene3D" id="2.50.20.10">
    <property type="entry name" value="Lipoprotein localisation LolA/LolB/LppX"/>
    <property type="match status" value="1"/>
</dbReference>
<comment type="subunit">
    <text evidence="3 10">Monomer.</text>
</comment>
<feature type="signal peptide" evidence="10">
    <location>
        <begin position="1"/>
        <end position="19"/>
    </location>
</feature>
<feature type="chain" id="PRO_5016473069" description="Outer-membrane lipoprotein carrier protein" evidence="10">
    <location>
        <begin position="20"/>
        <end position="202"/>
    </location>
</feature>
<gene>
    <name evidence="10" type="primary">lolA</name>
    <name evidence="11" type="ORF">DFR38_111152</name>
</gene>
<dbReference type="GO" id="GO:0042953">
    <property type="term" value="P:lipoprotein transport"/>
    <property type="evidence" value="ECO:0007669"/>
    <property type="project" value="InterPro"/>
</dbReference>
<evidence type="ECO:0000256" key="8">
    <source>
        <dbReference type="ARBA" id="ARBA00022927"/>
    </source>
</evidence>
<dbReference type="EMBL" id="QJKC01000011">
    <property type="protein sequence ID" value="PXX45754.1"/>
    <property type="molecule type" value="Genomic_DNA"/>
</dbReference>
<keyword evidence="9 10" id="KW-0143">Chaperone</keyword>
<organism evidence="11 12">
    <name type="scientific">Aquitalea magnusonii</name>
    <dbReference type="NCBI Taxonomy" id="332411"/>
    <lineage>
        <taxon>Bacteria</taxon>
        <taxon>Pseudomonadati</taxon>
        <taxon>Pseudomonadota</taxon>
        <taxon>Betaproteobacteria</taxon>
        <taxon>Neisseriales</taxon>
        <taxon>Chromobacteriaceae</taxon>
        <taxon>Aquitalea</taxon>
    </lineage>
</organism>
<dbReference type="RefSeq" id="WP_059285831.1">
    <property type="nucleotide sequence ID" value="NZ_LNQU01000042.1"/>
</dbReference>
<evidence type="ECO:0000256" key="4">
    <source>
        <dbReference type="ARBA" id="ARBA00014035"/>
    </source>
</evidence>
<dbReference type="InterPro" id="IPR018323">
    <property type="entry name" value="OM_lipoprot_carrier_LolA_Pbac"/>
</dbReference>
<evidence type="ECO:0000256" key="3">
    <source>
        <dbReference type="ARBA" id="ARBA00011245"/>
    </source>
</evidence>
<evidence type="ECO:0000256" key="10">
    <source>
        <dbReference type="HAMAP-Rule" id="MF_00240"/>
    </source>
</evidence>
<dbReference type="OrthoDB" id="9787361at2"/>
<keyword evidence="8 10" id="KW-0653">Protein transport</keyword>
<dbReference type="HAMAP" id="MF_00240">
    <property type="entry name" value="LolA"/>
    <property type="match status" value="1"/>
</dbReference>